<dbReference type="AlphaFoldDB" id="A0A1S7TLH0"/>
<evidence type="ECO:0000313" key="2">
    <source>
        <dbReference type="Proteomes" id="UP000192140"/>
    </source>
</evidence>
<keyword evidence="2" id="KW-1185">Reference proteome</keyword>
<organism evidence="1 2">
    <name type="scientific">Agrobacterium deltaense NCPPB 1641</name>
    <dbReference type="NCBI Taxonomy" id="1183425"/>
    <lineage>
        <taxon>Bacteria</taxon>
        <taxon>Pseudomonadati</taxon>
        <taxon>Pseudomonadota</taxon>
        <taxon>Alphaproteobacteria</taxon>
        <taxon>Hyphomicrobiales</taxon>
        <taxon>Rhizobiaceae</taxon>
        <taxon>Rhizobium/Agrobacterium group</taxon>
        <taxon>Agrobacterium</taxon>
    </lineage>
</organism>
<name>A0A1S7TLH0_9HYPH</name>
<dbReference type="Proteomes" id="UP000192140">
    <property type="component" value="Unassembled WGS sequence"/>
</dbReference>
<comment type="caution">
    <text evidence="1">The sequence shown here is derived from an EMBL/GenBank/DDBJ whole genome shotgun (WGS) entry which is preliminary data.</text>
</comment>
<sequence length="58" mass="6407">MRPFFIDTFSVVMLGPVPSICYVAIGDTLADPRYKTEDDGAFEERSVAYPITSAAIYV</sequence>
<accession>A0A1S7TLH0</accession>
<reference evidence="1" key="1">
    <citation type="submission" date="2016-01" db="EMBL/GenBank/DDBJ databases">
        <authorList>
            <person name="Regsiter A."/>
            <person name="william w."/>
        </authorList>
    </citation>
    <scope>NUCLEOTIDE SEQUENCE</scope>
    <source>
        <strain evidence="1">NCPPB 1641</strain>
    </source>
</reference>
<evidence type="ECO:0000313" key="1">
    <source>
        <dbReference type="EMBL" id="CVI55200.1"/>
    </source>
</evidence>
<proteinExistence type="predicted"/>
<gene>
    <name evidence="1" type="ORF">AGR7A_Cc200036</name>
</gene>
<dbReference type="EMBL" id="FCNP01000013">
    <property type="protein sequence ID" value="CVI55200.1"/>
    <property type="molecule type" value="Genomic_DNA"/>
</dbReference>
<protein>
    <submittedName>
        <fullName evidence="1">Uncharacterized protein</fullName>
    </submittedName>
</protein>